<organism evidence="1">
    <name type="scientific">Fervidobacterium pennivorans</name>
    <dbReference type="NCBI Taxonomy" id="93466"/>
    <lineage>
        <taxon>Bacteria</taxon>
        <taxon>Thermotogati</taxon>
        <taxon>Thermotogota</taxon>
        <taxon>Thermotogae</taxon>
        <taxon>Thermotogales</taxon>
        <taxon>Fervidobacteriaceae</taxon>
        <taxon>Fervidobacterium</taxon>
    </lineage>
</organism>
<comment type="caution">
    <text evidence="1">The sequence shown here is derived from an EMBL/GenBank/DDBJ whole genome shotgun (WGS) entry which is preliminary data.</text>
</comment>
<dbReference type="AlphaFoldDB" id="A0A7C4VVT5"/>
<name>A0A7C4VVT5_FERPE</name>
<evidence type="ECO:0000313" key="1">
    <source>
        <dbReference type="EMBL" id="HGU41827.1"/>
    </source>
</evidence>
<dbReference type="EMBL" id="DSZT01000079">
    <property type="protein sequence ID" value="HGU41827.1"/>
    <property type="molecule type" value="Genomic_DNA"/>
</dbReference>
<gene>
    <name evidence="1" type="ORF">ENT72_02740</name>
</gene>
<proteinExistence type="predicted"/>
<protein>
    <recommendedName>
        <fullName evidence="2">DNA primase</fullName>
    </recommendedName>
</protein>
<reference evidence="1" key="1">
    <citation type="journal article" date="2020" name="mSystems">
        <title>Genome- and Community-Level Interaction Insights into Carbon Utilization and Element Cycling Functions of Hydrothermarchaeota in Hydrothermal Sediment.</title>
        <authorList>
            <person name="Zhou Z."/>
            <person name="Liu Y."/>
            <person name="Xu W."/>
            <person name="Pan J."/>
            <person name="Luo Z.H."/>
            <person name="Li M."/>
        </authorList>
    </citation>
    <scope>NUCLEOTIDE SEQUENCE [LARGE SCALE GENOMIC DNA]</scope>
    <source>
        <strain evidence="1">SpSt-604</strain>
    </source>
</reference>
<dbReference type="Gene3D" id="3.30.720.160">
    <property type="entry name" value="Bifunctional DNA primase/polymerase, N-terminal"/>
    <property type="match status" value="1"/>
</dbReference>
<sequence>MKARELKQELKKVTSPNNSDVSDVIVWAKTYKKAGFNPIPCLPNQKVPAVEWKDFQNQDIPLETIIPQFEHNTNIGITQTIVKYAIIDFDNINEMIEHLKEYIDFDKKTLIANTSKGFHVLALVRNYDVINERLKSQKQDDLKVIPFRSRNGNNAGEIRLKGNTIVPPSTVSAVKRNWYYLTINEAIELRKQDQFESVKELTPEDFLNYIEFSELLEIDLLCFEDLIAPKIQPITVKQFTLDTPIESFNELQNKLIEILIKHWRPSQRHSLALALASFLKYKLLQLNLSFEDAKNFTLSVVKSICELTNDEEFKDRERAVLDTFEEVITEHNLTLSQILKEDFEKLKALFKAYRTRKLDIVENILRNVVGYVYDSSNTIKVVFSNSDFVELSASKLFNYVQLEYAVFFDDPEEETEFKKNLLQKVKKHIAKKRIHEIKILREGIHKVSKNEFVLVFSNDEIYAYNTDYDDLTKIHRFYSEHSIRAKRELLDFDLTLFHELMQKDKNVLLEETKTIFINLKDYIKHWNFEKELFYNALASLVIALPTHTTWQWRPLVHFIGTAGVGKTTFFEYVFATIYKTLFRKINSSSVAGLLQQFSNTSYVVAYDNFETTQSQKTQFFTLLESSSTGAEEIKGTANGESIVYKFNNIVFLNSVIDFAEKEAIDSRLVQFRMFKANNKPSRISEYEARRIATYSLAFTLRFAREIEAIHDQLSRLGREYQNIACMYAIDKLLFDANLDDYRVFFERDTVTKEEITFLKQIFMTNVQIDYENKDAISTILEYVRLVKQKTYLDHKDFITNKATLEKGLSQLAAMYGIKLIENKNYDFEVALFYDKLVHSRKFFTNPITEKTFNNFCKTLGFTSKVVSIDNYKTRAQVISLDTLCELLSIEI</sequence>
<evidence type="ECO:0008006" key="2">
    <source>
        <dbReference type="Google" id="ProtNLM"/>
    </source>
</evidence>
<accession>A0A7C4VVT5</accession>
<dbReference type="SUPFAM" id="SSF56747">
    <property type="entry name" value="Prim-pol domain"/>
    <property type="match status" value="1"/>
</dbReference>